<keyword evidence="4" id="KW-1185">Reference proteome</keyword>
<dbReference type="SUPFAM" id="SSF53659">
    <property type="entry name" value="Isocitrate/Isopropylmalate dehydrogenase-like"/>
    <property type="match status" value="1"/>
</dbReference>
<dbReference type="Proteomes" id="UP000295021">
    <property type="component" value="Unassembled WGS sequence"/>
</dbReference>
<evidence type="ECO:0000313" key="4">
    <source>
        <dbReference type="Proteomes" id="UP000542811"/>
    </source>
</evidence>
<reference evidence="1 4" key="2">
    <citation type="submission" date="2020-08" db="EMBL/GenBank/DDBJ databases">
        <title>Genomic Encyclopedia of Type Strains, Phase III (KMG-III): the genomes of soil and plant-associated and newly described type strains.</title>
        <authorList>
            <person name="Whitman W."/>
        </authorList>
    </citation>
    <scope>NUCLEOTIDE SEQUENCE [LARGE SCALE GENOMIC DNA]</scope>
    <source>
        <strain evidence="1 4">CECT 8280</strain>
    </source>
</reference>
<dbReference type="GeneID" id="303210383"/>
<sequence>MWKKNRHGLLFYAQQKRYAPNIERSVSPIRPQCLATCHHVGEGEKANAIRNAVEKVLNIDNVRTGGLGGSATTKEFTAATERRLA</sequence>
<dbReference type="AlphaFoldDB" id="A0A1S9GLG4"/>
<dbReference type="Proteomes" id="UP000542811">
    <property type="component" value="Unassembled WGS sequence"/>
</dbReference>
<evidence type="ECO:0000313" key="3">
    <source>
        <dbReference type="Proteomes" id="UP000295021"/>
    </source>
</evidence>
<proteinExistence type="predicted"/>
<organism evidence="2 3">
    <name type="scientific">Rhizobium laguerreae</name>
    <dbReference type="NCBI Taxonomy" id="1076926"/>
    <lineage>
        <taxon>Bacteria</taxon>
        <taxon>Pseudomonadati</taxon>
        <taxon>Pseudomonadota</taxon>
        <taxon>Alphaproteobacteria</taxon>
        <taxon>Hyphomicrobiales</taxon>
        <taxon>Rhizobiaceae</taxon>
        <taxon>Rhizobium/Agrobacterium group</taxon>
        <taxon>Rhizobium</taxon>
    </lineage>
</organism>
<dbReference type="Gene3D" id="3.40.718.10">
    <property type="entry name" value="Isopropylmalate Dehydrogenase"/>
    <property type="match status" value="1"/>
</dbReference>
<dbReference type="EMBL" id="SMBI01000020">
    <property type="protein sequence ID" value="TCU15023.1"/>
    <property type="molecule type" value="Genomic_DNA"/>
</dbReference>
<evidence type="ECO:0000313" key="2">
    <source>
        <dbReference type="EMBL" id="TCU15023.1"/>
    </source>
</evidence>
<gene>
    <name evidence="2" type="ORF">EV131_12037</name>
    <name evidence="1" type="ORF">FHS25_006364</name>
</gene>
<name>A0A1S9GLG4_9HYPH</name>
<dbReference type="EMBL" id="JACHXX010000012">
    <property type="protein sequence ID" value="MBB3165852.1"/>
    <property type="molecule type" value="Genomic_DNA"/>
</dbReference>
<dbReference type="RefSeq" id="WP_011654164.1">
    <property type="nucleotide sequence ID" value="NZ_JACHXX010000012.1"/>
</dbReference>
<protein>
    <submittedName>
        <fullName evidence="1">Isocitrate/isopropylmalate dehydrogenase</fullName>
    </submittedName>
</protein>
<reference evidence="2 3" key="1">
    <citation type="submission" date="2019-03" db="EMBL/GenBank/DDBJ databases">
        <title>Genomic Encyclopedia of Type Strains, Phase IV (KMG-V): Genome sequencing to study the core and pangenomes of soil and plant-associated prokaryotes.</title>
        <authorList>
            <person name="Whitman W."/>
        </authorList>
    </citation>
    <scope>NUCLEOTIDE SEQUENCE [LARGE SCALE GENOMIC DNA]</scope>
    <source>
        <strain evidence="2 3">FB403</strain>
    </source>
</reference>
<comment type="caution">
    <text evidence="2">The sequence shown here is derived from an EMBL/GenBank/DDBJ whole genome shotgun (WGS) entry which is preliminary data.</text>
</comment>
<evidence type="ECO:0000313" key="1">
    <source>
        <dbReference type="EMBL" id="MBB3165852.1"/>
    </source>
</evidence>
<accession>A0A1S9GLG4</accession>